<dbReference type="EMBL" id="CALNXK010000132">
    <property type="protein sequence ID" value="CAH3165316.1"/>
    <property type="molecule type" value="Genomic_DNA"/>
</dbReference>
<proteinExistence type="inferred from homology"/>
<feature type="compositionally biased region" description="Polar residues" evidence="2">
    <location>
        <begin position="65"/>
        <end position="78"/>
    </location>
</feature>
<evidence type="ECO:0000256" key="2">
    <source>
        <dbReference type="SAM" id="MobiDB-lite"/>
    </source>
</evidence>
<comment type="caution">
    <text evidence="3">The sequence shown here is derived from an EMBL/GenBank/DDBJ whole genome shotgun (WGS) entry which is preliminary data.</text>
</comment>
<evidence type="ECO:0008006" key="5">
    <source>
        <dbReference type="Google" id="ProtNLM"/>
    </source>
</evidence>
<name>A0ABN8QIY7_9CNID</name>
<protein>
    <recommendedName>
        <fullName evidence="5">Protein FAM219A</fullName>
    </recommendedName>
</protein>
<evidence type="ECO:0000313" key="4">
    <source>
        <dbReference type="Proteomes" id="UP001159405"/>
    </source>
</evidence>
<feature type="compositionally biased region" description="Basic and acidic residues" evidence="2">
    <location>
        <begin position="17"/>
        <end position="28"/>
    </location>
</feature>
<reference evidence="3 4" key="1">
    <citation type="submission" date="2022-05" db="EMBL/GenBank/DDBJ databases">
        <authorList>
            <consortium name="Genoscope - CEA"/>
            <person name="William W."/>
        </authorList>
    </citation>
    <scope>NUCLEOTIDE SEQUENCE [LARGE SCALE GENOMIC DNA]</scope>
</reference>
<evidence type="ECO:0000256" key="1">
    <source>
        <dbReference type="ARBA" id="ARBA00010549"/>
    </source>
</evidence>
<accession>A0ABN8QIY7</accession>
<evidence type="ECO:0000313" key="3">
    <source>
        <dbReference type="EMBL" id="CAH3165316.1"/>
    </source>
</evidence>
<keyword evidence="4" id="KW-1185">Reference proteome</keyword>
<dbReference type="PANTHER" id="PTHR31281:SF3">
    <property type="entry name" value="PROTEIN FAM219A"/>
    <property type="match status" value="1"/>
</dbReference>
<gene>
    <name evidence="3" type="ORF">PLOB_00007097</name>
</gene>
<dbReference type="InterPro" id="IPR029339">
    <property type="entry name" value="FAM219"/>
</dbReference>
<sequence>MSSQSNGRFVSLPDSENDSKVITKEDVSLSRLIKPSPLQKRLEEQLQKSRKSTTSNGTLRKGHTNGVSSSKNGTIRHSSNSDERPLFQIESDSDEELNVTHFTKPPNVSVTQNSKNLADCTQQLLKDGYRLDEISDEEDLDLIPPRPVDDRCQCCGAVTLQGCVIS</sequence>
<dbReference type="Proteomes" id="UP001159405">
    <property type="component" value="Unassembled WGS sequence"/>
</dbReference>
<organism evidence="3 4">
    <name type="scientific">Porites lobata</name>
    <dbReference type="NCBI Taxonomy" id="104759"/>
    <lineage>
        <taxon>Eukaryota</taxon>
        <taxon>Metazoa</taxon>
        <taxon>Cnidaria</taxon>
        <taxon>Anthozoa</taxon>
        <taxon>Hexacorallia</taxon>
        <taxon>Scleractinia</taxon>
        <taxon>Fungiina</taxon>
        <taxon>Poritidae</taxon>
        <taxon>Porites</taxon>
    </lineage>
</organism>
<feature type="region of interest" description="Disordered" evidence="2">
    <location>
        <begin position="1"/>
        <end position="93"/>
    </location>
</feature>
<dbReference type="Pfam" id="PF15260">
    <property type="entry name" value="FAM219A"/>
    <property type="match status" value="1"/>
</dbReference>
<dbReference type="PANTHER" id="PTHR31281">
    <property type="entry name" value="PROTEIN FAM219A"/>
    <property type="match status" value="1"/>
</dbReference>
<comment type="similarity">
    <text evidence="1">Belongs to the FAM219 family.</text>
</comment>